<feature type="region of interest" description="Disordered" evidence="1">
    <location>
        <begin position="16"/>
        <end position="83"/>
    </location>
</feature>
<keyword evidence="3" id="KW-1185">Reference proteome</keyword>
<gene>
    <name evidence="2" type="ORF">P7K49_007454</name>
</gene>
<protein>
    <submittedName>
        <fullName evidence="2">Uncharacterized protein</fullName>
    </submittedName>
</protein>
<evidence type="ECO:0000313" key="3">
    <source>
        <dbReference type="Proteomes" id="UP001266305"/>
    </source>
</evidence>
<name>A0ABQ9VUX7_SAGOE</name>
<accession>A0ABQ9VUX7</accession>
<sequence>MAGLVRPRLRERKAIARSNTFSSGSSALLQLQDPDVDNEAEDAGQPPWASPYHSAESTQHASRGTALHCSPKPAEPVKRPRFVHAGRRRVAAAGRALELQELALHSAESPRQCVPCLSCELRNSSADVEAVPSCTRGRRSLPPAPVPSQPSCSHTRQLSPAPLRTRAARQAPEERRDQACFHCPGPLCSRPVVVTDLPYGVG</sequence>
<evidence type="ECO:0000256" key="1">
    <source>
        <dbReference type="SAM" id="MobiDB-lite"/>
    </source>
</evidence>
<dbReference type="Proteomes" id="UP001266305">
    <property type="component" value="Unassembled WGS sequence"/>
</dbReference>
<feature type="compositionally biased region" description="Polar residues" evidence="1">
    <location>
        <begin position="17"/>
        <end position="29"/>
    </location>
</feature>
<reference evidence="2 3" key="1">
    <citation type="submission" date="2023-05" db="EMBL/GenBank/DDBJ databases">
        <title>B98-5 Cell Line De Novo Hybrid Assembly: An Optical Mapping Approach.</title>
        <authorList>
            <person name="Kananen K."/>
            <person name="Auerbach J.A."/>
            <person name="Kautto E."/>
            <person name="Blachly J.S."/>
        </authorList>
    </citation>
    <scope>NUCLEOTIDE SEQUENCE [LARGE SCALE GENOMIC DNA]</scope>
    <source>
        <strain evidence="2">B95-8</strain>
        <tissue evidence="2">Cell line</tissue>
    </source>
</reference>
<evidence type="ECO:0000313" key="2">
    <source>
        <dbReference type="EMBL" id="KAK2113188.1"/>
    </source>
</evidence>
<proteinExistence type="predicted"/>
<organism evidence="2 3">
    <name type="scientific">Saguinus oedipus</name>
    <name type="common">Cotton-top tamarin</name>
    <name type="synonym">Oedipomidas oedipus</name>
    <dbReference type="NCBI Taxonomy" id="9490"/>
    <lineage>
        <taxon>Eukaryota</taxon>
        <taxon>Metazoa</taxon>
        <taxon>Chordata</taxon>
        <taxon>Craniata</taxon>
        <taxon>Vertebrata</taxon>
        <taxon>Euteleostomi</taxon>
        <taxon>Mammalia</taxon>
        <taxon>Eutheria</taxon>
        <taxon>Euarchontoglires</taxon>
        <taxon>Primates</taxon>
        <taxon>Haplorrhini</taxon>
        <taxon>Platyrrhini</taxon>
        <taxon>Cebidae</taxon>
        <taxon>Callitrichinae</taxon>
        <taxon>Saguinus</taxon>
    </lineage>
</organism>
<feature type="compositionally biased region" description="Polar residues" evidence="1">
    <location>
        <begin position="149"/>
        <end position="158"/>
    </location>
</feature>
<comment type="caution">
    <text evidence="2">The sequence shown here is derived from an EMBL/GenBank/DDBJ whole genome shotgun (WGS) entry which is preliminary data.</text>
</comment>
<dbReference type="EMBL" id="JASSZA010000004">
    <property type="protein sequence ID" value="KAK2113188.1"/>
    <property type="molecule type" value="Genomic_DNA"/>
</dbReference>
<feature type="region of interest" description="Disordered" evidence="1">
    <location>
        <begin position="134"/>
        <end position="175"/>
    </location>
</feature>